<dbReference type="CDD" id="cd04301">
    <property type="entry name" value="NAT_SF"/>
    <property type="match status" value="1"/>
</dbReference>
<proteinExistence type="predicted"/>
<sequence length="175" mass="20572">MSFSKLLELETGGVSQEERQEELENMEFQVFRMRENMKEISKKYEIVGIDQTKKDNWVIVFKHAGDDTAQLMVNDCEAAFRGDWDSCMQLEFKGENTIHISDIKGPEDKGYGSILMNHLKDLAKEKNYQYITGDLAKRDWDHLDRLEHFYRKHSFYVDIDPNNQVGEIIWNGDLI</sequence>
<reference evidence="1 2" key="1">
    <citation type="submission" date="2019-03" db="EMBL/GenBank/DDBJ databases">
        <authorList>
            <person name="He R.-H."/>
        </authorList>
    </citation>
    <scope>NUCLEOTIDE SEQUENCE [LARGE SCALE GENOMIC DNA]</scope>
    <source>
        <strain evidence="2">SH 714</strain>
    </source>
</reference>
<accession>A0A4Y8IRN3</accession>
<protein>
    <recommendedName>
        <fullName evidence="3">GNAT family N-acetyltransferase</fullName>
    </recommendedName>
</protein>
<dbReference type="SUPFAM" id="SSF55729">
    <property type="entry name" value="Acyl-CoA N-acyltransferases (Nat)"/>
    <property type="match status" value="1"/>
</dbReference>
<dbReference type="OrthoDB" id="2233009at2"/>
<evidence type="ECO:0008006" key="3">
    <source>
        <dbReference type="Google" id="ProtNLM"/>
    </source>
</evidence>
<gene>
    <name evidence="1" type="ORF">E3U55_02905</name>
</gene>
<dbReference type="AlphaFoldDB" id="A0A4Y8IRN3"/>
<evidence type="ECO:0000313" key="2">
    <source>
        <dbReference type="Proteomes" id="UP000297975"/>
    </source>
</evidence>
<dbReference type="EMBL" id="SOPW01000002">
    <property type="protein sequence ID" value="TFB24461.1"/>
    <property type="molecule type" value="Genomic_DNA"/>
</dbReference>
<dbReference type="Proteomes" id="UP000297975">
    <property type="component" value="Unassembled WGS sequence"/>
</dbReference>
<keyword evidence="2" id="KW-1185">Reference proteome</keyword>
<dbReference type="InterPro" id="IPR016181">
    <property type="entry name" value="Acyl_CoA_acyltransferase"/>
</dbReference>
<evidence type="ECO:0000313" key="1">
    <source>
        <dbReference type="EMBL" id="TFB24461.1"/>
    </source>
</evidence>
<comment type="caution">
    <text evidence="1">The sequence shown here is derived from an EMBL/GenBank/DDBJ whole genome shotgun (WGS) entry which is preliminary data.</text>
</comment>
<dbReference type="RefSeq" id="WP_134338820.1">
    <property type="nucleotide sequence ID" value="NZ_SOPW01000002.1"/>
</dbReference>
<name>A0A4Y8IRN3_9BACI</name>
<dbReference type="Gene3D" id="3.40.630.30">
    <property type="match status" value="1"/>
</dbReference>
<organism evidence="1 2">
    <name type="scientific">Filobacillus milosensis</name>
    <dbReference type="NCBI Taxonomy" id="94137"/>
    <lineage>
        <taxon>Bacteria</taxon>
        <taxon>Bacillati</taxon>
        <taxon>Bacillota</taxon>
        <taxon>Bacilli</taxon>
        <taxon>Bacillales</taxon>
        <taxon>Bacillaceae</taxon>
        <taxon>Filobacillus</taxon>
    </lineage>
</organism>